<dbReference type="EMBL" id="VTPC01004468">
    <property type="protein sequence ID" value="KAF2897109.1"/>
    <property type="molecule type" value="Genomic_DNA"/>
</dbReference>
<gene>
    <name evidence="1" type="ORF">ILUMI_09064</name>
</gene>
<dbReference type="InterPro" id="IPR010512">
    <property type="entry name" value="DUF1091"/>
</dbReference>
<accession>A0A8K0D362</accession>
<sequence length="146" mass="17357">MVRFNKDYAYYFNTKTFKYNRTSTAFNFTFRYKIDLGNDVQVVVQAFRFASNEYRLFPLRFQVNLCTIFKLSIAGFAEILKCKNFTGCPNHKNREYKICNFAPDESRFPPLIPSGRYMVEASGVYRSNELWVYRGYAEVYLPFNKK</sequence>
<name>A0A8K0D362_IGNLU</name>
<comment type="caution">
    <text evidence="1">The sequence shown here is derived from an EMBL/GenBank/DDBJ whole genome shotgun (WGS) entry which is preliminary data.</text>
</comment>
<protein>
    <recommendedName>
        <fullName evidence="3">MD-2-related lipid-recognition domain-containing protein</fullName>
    </recommendedName>
</protein>
<dbReference type="Proteomes" id="UP000801492">
    <property type="component" value="Unassembled WGS sequence"/>
</dbReference>
<dbReference type="PANTHER" id="PTHR21112">
    <property type="entry name" value="CHEMOSENSORY PROTEIN A 29A-RELATED"/>
    <property type="match status" value="1"/>
</dbReference>
<reference evidence="1" key="1">
    <citation type="submission" date="2019-08" db="EMBL/GenBank/DDBJ databases">
        <title>The genome of the North American firefly Photinus pyralis.</title>
        <authorList>
            <consortium name="Photinus pyralis genome working group"/>
            <person name="Fallon T.R."/>
            <person name="Sander Lower S.E."/>
            <person name="Weng J.-K."/>
        </authorList>
    </citation>
    <scope>NUCLEOTIDE SEQUENCE</scope>
    <source>
        <strain evidence="1">TRF0915ILg1</strain>
        <tissue evidence="1">Whole body</tissue>
    </source>
</reference>
<dbReference type="OrthoDB" id="6730091at2759"/>
<dbReference type="PANTHER" id="PTHR21112:SF0">
    <property type="entry name" value="CHEMOSENSORY PROTEIN A 29A-RELATED"/>
    <property type="match status" value="1"/>
</dbReference>
<evidence type="ECO:0000313" key="2">
    <source>
        <dbReference type="Proteomes" id="UP000801492"/>
    </source>
</evidence>
<dbReference type="AlphaFoldDB" id="A0A8K0D362"/>
<evidence type="ECO:0000313" key="1">
    <source>
        <dbReference type="EMBL" id="KAF2897109.1"/>
    </source>
</evidence>
<proteinExistence type="predicted"/>
<keyword evidence="2" id="KW-1185">Reference proteome</keyword>
<dbReference type="Pfam" id="PF06477">
    <property type="entry name" value="DUF1091"/>
    <property type="match status" value="1"/>
</dbReference>
<organism evidence="1 2">
    <name type="scientific">Ignelater luminosus</name>
    <name type="common">Cucubano</name>
    <name type="synonym">Pyrophorus luminosus</name>
    <dbReference type="NCBI Taxonomy" id="2038154"/>
    <lineage>
        <taxon>Eukaryota</taxon>
        <taxon>Metazoa</taxon>
        <taxon>Ecdysozoa</taxon>
        <taxon>Arthropoda</taxon>
        <taxon>Hexapoda</taxon>
        <taxon>Insecta</taxon>
        <taxon>Pterygota</taxon>
        <taxon>Neoptera</taxon>
        <taxon>Endopterygota</taxon>
        <taxon>Coleoptera</taxon>
        <taxon>Polyphaga</taxon>
        <taxon>Elateriformia</taxon>
        <taxon>Elateroidea</taxon>
        <taxon>Elateridae</taxon>
        <taxon>Agrypninae</taxon>
        <taxon>Pyrophorini</taxon>
        <taxon>Ignelater</taxon>
    </lineage>
</organism>
<evidence type="ECO:0008006" key="3">
    <source>
        <dbReference type="Google" id="ProtNLM"/>
    </source>
</evidence>